<reference evidence="1 2" key="1">
    <citation type="submission" date="2017-10" db="EMBL/GenBank/DDBJ databases">
        <title>Extensive intraspecific genome diversity in a model arbuscular mycorrhizal fungus.</title>
        <authorList>
            <person name="Chen E.C.H."/>
            <person name="Morin E."/>
            <person name="Baudet D."/>
            <person name="Noel J."/>
            <person name="Ndikumana S."/>
            <person name="Charron P."/>
            <person name="St-Onge C."/>
            <person name="Giorgi J."/>
            <person name="Grigoriev I.V."/>
            <person name="Roux C."/>
            <person name="Martin F.M."/>
            <person name="Corradi N."/>
        </authorList>
    </citation>
    <scope>NUCLEOTIDE SEQUENCE [LARGE SCALE GENOMIC DNA]</scope>
    <source>
        <strain evidence="1 2">A1</strain>
    </source>
</reference>
<sequence>MATEFNKLNISDKDTNAINSKNCSFCNKPFAKKLWFKECIDSLEKLAEMKKPG</sequence>
<dbReference type="VEuPathDB" id="FungiDB:RhiirA1_463154"/>
<gene>
    <name evidence="1" type="ORF">RhiirA1_463154</name>
</gene>
<name>A0A2N0RKS1_9GLOM</name>
<evidence type="ECO:0000313" key="1">
    <source>
        <dbReference type="EMBL" id="PKC63903.1"/>
    </source>
</evidence>
<proteinExistence type="predicted"/>
<accession>A0A2N0RKS1</accession>
<dbReference type="Proteomes" id="UP000232688">
    <property type="component" value="Unassembled WGS sequence"/>
</dbReference>
<protein>
    <submittedName>
        <fullName evidence="1">Uncharacterized protein</fullName>
    </submittedName>
</protein>
<evidence type="ECO:0000313" key="2">
    <source>
        <dbReference type="Proteomes" id="UP000232688"/>
    </source>
</evidence>
<comment type="caution">
    <text evidence="1">The sequence shown here is derived from an EMBL/GenBank/DDBJ whole genome shotgun (WGS) entry which is preliminary data.</text>
</comment>
<dbReference type="AlphaFoldDB" id="A0A2N0RKS1"/>
<reference evidence="1 2" key="2">
    <citation type="submission" date="2017-10" db="EMBL/GenBank/DDBJ databases">
        <title>Genome analyses suggest a sexual origin of heterokaryosis in a supposedly ancient asexual fungus.</title>
        <authorList>
            <person name="Corradi N."/>
            <person name="Sedzielewska K."/>
            <person name="Noel J."/>
            <person name="Charron P."/>
            <person name="Farinelli L."/>
            <person name="Marton T."/>
            <person name="Kruger M."/>
            <person name="Pelin A."/>
            <person name="Brachmann A."/>
            <person name="Corradi N."/>
        </authorList>
    </citation>
    <scope>NUCLEOTIDE SEQUENCE [LARGE SCALE GENOMIC DNA]</scope>
    <source>
        <strain evidence="1 2">A1</strain>
    </source>
</reference>
<dbReference type="VEuPathDB" id="FungiDB:RhiirFUN_013392"/>
<dbReference type="EMBL" id="LLXH01000689">
    <property type="protein sequence ID" value="PKC63903.1"/>
    <property type="molecule type" value="Genomic_DNA"/>
</dbReference>
<organism evidence="1 2">
    <name type="scientific">Rhizophagus irregularis</name>
    <dbReference type="NCBI Taxonomy" id="588596"/>
    <lineage>
        <taxon>Eukaryota</taxon>
        <taxon>Fungi</taxon>
        <taxon>Fungi incertae sedis</taxon>
        <taxon>Mucoromycota</taxon>
        <taxon>Glomeromycotina</taxon>
        <taxon>Glomeromycetes</taxon>
        <taxon>Glomerales</taxon>
        <taxon>Glomeraceae</taxon>
        <taxon>Rhizophagus</taxon>
    </lineage>
</organism>